<comment type="caution">
    <text evidence="2">The sequence shown here is derived from an EMBL/GenBank/DDBJ whole genome shotgun (WGS) entry which is preliminary data.</text>
</comment>
<protein>
    <submittedName>
        <fullName evidence="2">Uncharacterized protein</fullName>
    </submittedName>
</protein>
<gene>
    <name evidence="2" type="ORF">WG66_17880</name>
</gene>
<evidence type="ECO:0000313" key="3">
    <source>
        <dbReference type="Proteomes" id="UP000054988"/>
    </source>
</evidence>
<accession>A0A0W0EZQ2</accession>
<organism evidence="2 3">
    <name type="scientific">Moniliophthora roreri</name>
    <name type="common">Frosty pod rot fungus</name>
    <name type="synonym">Monilia roreri</name>
    <dbReference type="NCBI Taxonomy" id="221103"/>
    <lineage>
        <taxon>Eukaryota</taxon>
        <taxon>Fungi</taxon>
        <taxon>Dikarya</taxon>
        <taxon>Basidiomycota</taxon>
        <taxon>Agaricomycotina</taxon>
        <taxon>Agaricomycetes</taxon>
        <taxon>Agaricomycetidae</taxon>
        <taxon>Agaricales</taxon>
        <taxon>Marasmiineae</taxon>
        <taxon>Marasmiaceae</taxon>
        <taxon>Moniliophthora</taxon>
    </lineage>
</organism>
<dbReference type="Proteomes" id="UP000054988">
    <property type="component" value="Unassembled WGS sequence"/>
</dbReference>
<sequence>MSVHTIVTIAPADTASIGCPSNDGHDPDQAGVKRKRDEDVASDAQATPRKKTRKDTLISLLMLIDSAMGTQLIGVENAATTLQDVVITLSRAIRVVEDMQDAMKATSSHLESIKAAVDSEEDM</sequence>
<evidence type="ECO:0000256" key="1">
    <source>
        <dbReference type="SAM" id="MobiDB-lite"/>
    </source>
</evidence>
<dbReference type="EMBL" id="LATX01002431">
    <property type="protein sequence ID" value="KTB29509.1"/>
    <property type="molecule type" value="Genomic_DNA"/>
</dbReference>
<proteinExistence type="predicted"/>
<dbReference type="AlphaFoldDB" id="A0A0W0EZQ2"/>
<feature type="region of interest" description="Disordered" evidence="1">
    <location>
        <begin position="14"/>
        <end position="52"/>
    </location>
</feature>
<name>A0A0W0EZQ2_MONRR</name>
<reference evidence="2 3" key="1">
    <citation type="submission" date="2015-12" db="EMBL/GenBank/DDBJ databases">
        <title>Draft genome sequence of Moniliophthora roreri, the causal agent of frosty pod rot of cacao.</title>
        <authorList>
            <person name="Aime M.C."/>
            <person name="Diaz-Valderrama J.R."/>
            <person name="Kijpornyongpan T."/>
            <person name="Phillips-Mora W."/>
        </authorList>
    </citation>
    <scope>NUCLEOTIDE SEQUENCE [LARGE SCALE GENOMIC DNA]</scope>
    <source>
        <strain evidence="2 3">MCA 2952</strain>
    </source>
</reference>
<evidence type="ECO:0000313" key="2">
    <source>
        <dbReference type="EMBL" id="KTB29509.1"/>
    </source>
</evidence>